<gene>
    <name evidence="3" type="ORF">AVDCRST_MAG04-693</name>
</gene>
<organism evidence="3">
    <name type="scientific">uncultured Acetobacteraceae bacterium</name>
    <dbReference type="NCBI Taxonomy" id="169975"/>
    <lineage>
        <taxon>Bacteria</taxon>
        <taxon>Pseudomonadati</taxon>
        <taxon>Pseudomonadota</taxon>
        <taxon>Alphaproteobacteria</taxon>
        <taxon>Acetobacterales</taxon>
        <taxon>Acetobacteraceae</taxon>
        <taxon>environmental samples</taxon>
    </lineage>
</organism>
<dbReference type="EMBL" id="CADCTL010000051">
    <property type="protein sequence ID" value="CAA9222532.1"/>
    <property type="molecule type" value="Genomic_DNA"/>
</dbReference>
<sequence>MSTSFETHHEPMRRSAPEIGEHAATAAARPVGQERSPFPVLPDGWAVIGRCRFGTGGPGPHATGCYALAHPEVGVALIDVAPNATPNAEARLRRALTAVEFWPDFPGTLPVVHDRVDGTALRSLPWVLDQGFAALPALTVPGGTAWIEGVRRAMATDPAWELPGQPKAMLDAPLPPGDDVGPAATPASRPVRPRRWGRLAALPVAFAATFAVGLVSGFLLLESPAPVPPAPAPAAAPPEAGPRTAPAAAPSEAGPRGPETTTAGATTPTVPTTSSGAPLPATGSAPAAAPASAPVVAAAATAPPPPAFAPAPAFQPAPLAAEAPPPPPAQVEAPAVQQAAVSTGTNRSNASPSLETRLSLAPPVERAALPMAPPRAPAPPPVRVSSAQSSRPAPVIDRACSQALFRFQQGERLTAAEQNFIRTGCSTARR</sequence>
<dbReference type="AlphaFoldDB" id="A0A6J4HHK7"/>
<keyword evidence="2" id="KW-0472">Membrane</keyword>
<reference evidence="3" key="1">
    <citation type="submission" date="2020-02" db="EMBL/GenBank/DDBJ databases">
        <authorList>
            <person name="Meier V. D."/>
        </authorList>
    </citation>
    <scope>NUCLEOTIDE SEQUENCE</scope>
    <source>
        <strain evidence="3">AVDCRST_MAG04</strain>
    </source>
</reference>
<feature type="compositionally biased region" description="Polar residues" evidence="1">
    <location>
        <begin position="341"/>
        <end position="356"/>
    </location>
</feature>
<feature type="compositionally biased region" description="Low complexity" evidence="1">
    <location>
        <begin position="383"/>
        <end position="394"/>
    </location>
</feature>
<protein>
    <submittedName>
        <fullName evidence="3">Uncharacterized protein</fullName>
    </submittedName>
</protein>
<evidence type="ECO:0000313" key="3">
    <source>
        <dbReference type="EMBL" id="CAA9222532.1"/>
    </source>
</evidence>
<feature type="compositionally biased region" description="Low complexity" evidence="1">
    <location>
        <begin position="330"/>
        <end position="340"/>
    </location>
</feature>
<evidence type="ECO:0000256" key="1">
    <source>
        <dbReference type="SAM" id="MobiDB-lite"/>
    </source>
</evidence>
<feature type="compositionally biased region" description="Pro residues" evidence="1">
    <location>
        <begin position="228"/>
        <end position="240"/>
    </location>
</feature>
<name>A0A6J4HHK7_9PROT</name>
<feature type="compositionally biased region" description="Pro residues" evidence="1">
    <location>
        <begin position="371"/>
        <end position="382"/>
    </location>
</feature>
<feature type="region of interest" description="Disordered" evidence="1">
    <location>
        <begin position="309"/>
        <end position="394"/>
    </location>
</feature>
<proteinExistence type="predicted"/>
<evidence type="ECO:0000256" key="2">
    <source>
        <dbReference type="SAM" id="Phobius"/>
    </source>
</evidence>
<feature type="compositionally biased region" description="Low complexity" evidence="1">
    <location>
        <begin position="241"/>
        <end position="287"/>
    </location>
</feature>
<accession>A0A6J4HHK7</accession>
<feature type="transmembrane region" description="Helical" evidence="2">
    <location>
        <begin position="199"/>
        <end position="221"/>
    </location>
</feature>
<feature type="region of interest" description="Disordered" evidence="1">
    <location>
        <begin position="228"/>
        <end position="287"/>
    </location>
</feature>
<keyword evidence="2" id="KW-1133">Transmembrane helix</keyword>
<keyword evidence="2" id="KW-0812">Transmembrane</keyword>